<accession>A0A4R0Q4S5</accession>
<organism evidence="1 2">
    <name type="scientific">Pedobacter psychrodurus</name>
    <dbReference type="NCBI Taxonomy" id="2530456"/>
    <lineage>
        <taxon>Bacteria</taxon>
        <taxon>Pseudomonadati</taxon>
        <taxon>Bacteroidota</taxon>
        <taxon>Sphingobacteriia</taxon>
        <taxon>Sphingobacteriales</taxon>
        <taxon>Sphingobacteriaceae</taxon>
        <taxon>Pedobacter</taxon>
    </lineage>
</organism>
<dbReference type="RefSeq" id="WP_131527815.1">
    <property type="nucleotide sequence ID" value="NZ_SJSO01000003.1"/>
</dbReference>
<dbReference type="AlphaFoldDB" id="A0A4R0Q4S5"/>
<reference evidence="1 2" key="1">
    <citation type="submission" date="2019-02" db="EMBL/GenBank/DDBJ databases">
        <title>Pedobacter sp. RP-3-21 sp. nov., isolated from Arctic soil.</title>
        <authorList>
            <person name="Dahal R.H."/>
        </authorList>
    </citation>
    <scope>NUCLEOTIDE SEQUENCE [LARGE SCALE GENOMIC DNA]</scope>
    <source>
        <strain evidence="1 2">RP-3-21</strain>
    </source>
</reference>
<keyword evidence="2" id="KW-1185">Reference proteome</keyword>
<name>A0A4R0Q4S5_9SPHI</name>
<comment type="caution">
    <text evidence="1">The sequence shown here is derived from an EMBL/GenBank/DDBJ whole genome shotgun (WGS) entry which is preliminary data.</text>
</comment>
<protein>
    <submittedName>
        <fullName evidence="1">Uncharacterized protein</fullName>
    </submittedName>
</protein>
<evidence type="ECO:0000313" key="1">
    <source>
        <dbReference type="EMBL" id="TCD28698.1"/>
    </source>
</evidence>
<dbReference type="OrthoDB" id="1092431at2"/>
<dbReference type="Proteomes" id="UP000293925">
    <property type="component" value="Unassembled WGS sequence"/>
</dbReference>
<proteinExistence type="predicted"/>
<sequence length="209" mass="23960">MMQTLLKDISNYVPCVLSIAETEMIISSFEIKIIKKKQFLNPGTRFDPYLRFIVYGAMFQYSIIAKCFSHVAKPALNAWLVTDMERVIFIKSFITYIQTHADKKQYLGTGPQMNEMIAHSTAFAQAVNFVEERNVISSQVGNDAYNGLNAWQRGEAFSGDYPIFITMCPIHFISSFFDVRKKVHSRLQKNGGAFCSLLCYPFHREYTSL</sequence>
<evidence type="ECO:0000313" key="2">
    <source>
        <dbReference type="Proteomes" id="UP000293925"/>
    </source>
</evidence>
<dbReference type="EMBL" id="SJSO01000003">
    <property type="protein sequence ID" value="TCD28698.1"/>
    <property type="molecule type" value="Genomic_DNA"/>
</dbReference>
<gene>
    <name evidence="1" type="ORF">EZ456_04765</name>
</gene>